<proteinExistence type="predicted"/>
<protein>
    <submittedName>
        <fullName evidence="3">Uncharacterized protein</fullName>
    </submittedName>
</protein>
<dbReference type="EMBL" id="BTGU01000031">
    <property type="protein sequence ID" value="GMN49580.1"/>
    <property type="molecule type" value="Genomic_DNA"/>
</dbReference>
<keyword evidence="4" id="KW-1185">Reference proteome</keyword>
<dbReference type="Proteomes" id="UP001187192">
    <property type="component" value="Unassembled WGS sequence"/>
</dbReference>
<organism evidence="3 4">
    <name type="scientific">Ficus carica</name>
    <name type="common">Common fig</name>
    <dbReference type="NCBI Taxonomy" id="3494"/>
    <lineage>
        <taxon>Eukaryota</taxon>
        <taxon>Viridiplantae</taxon>
        <taxon>Streptophyta</taxon>
        <taxon>Embryophyta</taxon>
        <taxon>Tracheophyta</taxon>
        <taxon>Spermatophyta</taxon>
        <taxon>Magnoliopsida</taxon>
        <taxon>eudicotyledons</taxon>
        <taxon>Gunneridae</taxon>
        <taxon>Pentapetalae</taxon>
        <taxon>rosids</taxon>
        <taxon>fabids</taxon>
        <taxon>Rosales</taxon>
        <taxon>Moraceae</taxon>
        <taxon>Ficeae</taxon>
        <taxon>Ficus</taxon>
    </lineage>
</organism>
<evidence type="ECO:0000313" key="4">
    <source>
        <dbReference type="Proteomes" id="UP001187192"/>
    </source>
</evidence>
<feature type="signal peptide" evidence="2">
    <location>
        <begin position="1"/>
        <end position="26"/>
    </location>
</feature>
<reference evidence="3" key="1">
    <citation type="submission" date="2023-07" db="EMBL/GenBank/DDBJ databases">
        <title>draft genome sequence of fig (Ficus carica).</title>
        <authorList>
            <person name="Takahashi T."/>
            <person name="Nishimura K."/>
        </authorList>
    </citation>
    <scope>NUCLEOTIDE SEQUENCE</scope>
</reference>
<dbReference type="AlphaFoldDB" id="A0AA88AC06"/>
<accession>A0AA88AC06</accession>
<sequence length="455" mass="51677">MHHYQLAIPQLMPNGILLFLRLIVIADEASVELLVDDFLTLYYSQENSKDHGRYSMYLRLKQQVDWPFVIRGALRKLFGTPLFIEPLFDEEALIAELALNTMKIDFPSPKEILARKRVEKEDAKAAAAAKAAKVAQVLTPSPFPLIESFPEPLNVPEQPPFKKKKVGETPRKKALMKKKEQVKAIVPESSNEPQITKDEETDLEVNLPLGTSLLYNKKLGFQILRQLLTDVNMDTVNDGRIYEHLDEFLWDSLKSILRGMGLIYRFTNKVVEQKEQIRELEVVDKEHAEKLLDIERKFKDVRASADGFIAELHTLNQTTKEEVEMIKSMVDRFDKVKAENCALRESIKQKDEDIVGLVTRIVGKYEKATLKAHYELLKEYKQGLLVDADIAEKIELYKESIAKAEALTSAPNTNVEPPTAVIPASTDEINPVAFKPSTTDGPIEDPPKSEKVAKR</sequence>
<keyword evidence="2" id="KW-0732">Signal</keyword>
<evidence type="ECO:0000256" key="2">
    <source>
        <dbReference type="SAM" id="SignalP"/>
    </source>
</evidence>
<feature type="compositionally biased region" description="Basic and acidic residues" evidence="1">
    <location>
        <begin position="445"/>
        <end position="455"/>
    </location>
</feature>
<name>A0AA88AC06_FICCA</name>
<comment type="caution">
    <text evidence="3">The sequence shown here is derived from an EMBL/GenBank/DDBJ whole genome shotgun (WGS) entry which is preliminary data.</text>
</comment>
<feature type="chain" id="PRO_5041644520" evidence="2">
    <location>
        <begin position="27"/>
        <end position="455"/>
    </location>
</feature>
<gene>
    <name evidence="3" type="ORF">TIFTF001_018746</name>
</gene>
<evidence type="ECO:0000256" key="1">
    <source>
        <dbReference type="SAM" id="MobiDB-lite"/>
    </source>
</evidence>
<feature type="region of interest" description="Disordered" evidence="1">
    <location>
        <begin position="412"/>
        <end position="455"/>
    </location>
</feature>
<evidence type="ECO:0000313" key="3">
    <source>
        <dbReference type="EMBL" id="GMN49580.1"/>
    </source>
</evidence>